<gene>
    <name evidence="2" type="ORF">E5987_00185</name>
</gene>
<organism evidence="2 3">
    <name type="scientific">Parasutterella muris</name>
    <dbReference type="NCBI Taxonomy" id="2565572"/>
    <lineage>
        <taxon>Bacteria</taxon>
        <taxon>Pseudomonadati</taxon>
        <taxon>Pseudomonadota</taxon>
        <taxon>Betaproteobacteria</taxon>
        <taxon>Burkholderiales</taxon>
        <taxon>Sutterellaceae</taxon>
        <taxon>Parasutterella</taxon>
    </lineage>
</organism>
<dbReference type="Proteomes" id="UP000472580">
    <property type="component" value="Unassembled WGS sequence"/>
</dbReference>
<reference evidence="2 3" key="1">
    <citation type="submission" date="2019-12" db="EMBL/GenBank/DDBJ databases">
        <title>Microbes associate with the intestines of laboratory mice.</title>
        <authorList>
            <person name="Navarre W."/>
            <person name="Wong E."/>
        </authorList>
    </citation>
    <scope>NUCLEOTIDE SEQUENCE [LARGE SCALE GENOMIC DNA]</scope>
    <source>
        <strain evidence="2 3">NM82_D38</strain>
    </source>
</reference>
<dbReference type="Gene3D" id="1.10.10.60">
    <property type="entry name" value="Homeodomain-like"/>
    <property type="match status" value="1"/>
</dbReference>
<accession>A0A6L6YFN0</accession>
<proteinExistence type="predicted"/>
<name>A0A6L6YFN0_9BURK</name>
<evidence type="ECO:0008006" key="4">
    <source>
        <dbReference type="Google" id="ProtNLM"/>
    </source>
</evidence>
<dbReference type="InterPro" id="IPR048683">
    <property type="entry name" value="Sf6_terminase"/>
</dbReference>
<dbReference type="OrthoDB" id="7573036at2"/>
<dbReference type="RefSeq" id="WP_160334065.1">
    <property type="nucleotide sequence ID" value="NZ_WSRP01000001.1"/>
</dbReference>
<evidence type="ECO:0000313" key="2">
    <source>
        <dbReference type="EMBL" id="MVX55629.1"/>
    </source>
</evidence>
<feature type="compositionally biased region" description="Basic and acidic residues" evidence="1">
    <location>
        <begin position="1"/>
        <end position="22"/>
    </location>
</feature>
<dbReference type="Pfam" id="PF20901">
    <property type="entry name" value="Sf6_terminase"/>
    <property type="match status" value="1"/>
</dbReference>
<comment type="caution">
    <text evidence="2">The sequence shown here is derived from an EMBL/GenBank/DDBJ whole genome shotgun (WGS) entry which is preliminary data.</text>
</comment>
<feature type="region of interest" description="Disordered" evidence="1">
    <location>
        <begin position="1"/>
        <end position="25"/>
    </location>
</feature>
<dbReference type="EMBL" id="WSRP01000001">
    <property type="protein sequence ID" value="MVX55629.1"/>
    <property type="molecule type" value="Genomic_DNA"/>
</dbReference>
<sequence length="221" mass="25014">MARKTAQETLERLYPKKPDPRYTPKTVKQAVNHIAGAKKPPKAKRATWEQKVHMSEAIAPLYTKPITEVPPAIVGEKWSPEREEHLFAFLMQGGIIRVWLNMAGLSYNDIYHRRKKDPSFAARYDEARAVGMDALADEALLIASSPITCEEVAETELADGKRVVVRKRGDNTYARKLAFYARVELLKKWAPERYGDKISVDVTDKRAAGILAARRRLQGLD</sequence>
<evidence type="ECO:0000313" key="3">
    <source>
        <dbReference type="Proteomes" id="UP000472580"/>
    </source>
</evidence>
<protein>
    <recommendedName>
        <fullName evidence="4">Terminase small subunit</fullName>
    </recommendedName>
</protein>
<dbReference type="AlphaFoldDB" id="A0A6L6YFN0"/>
<keyword evidence="3" id="KW-1185">Reference proteome</keyword>
<evidence type="ECO:0000256" key="1">
    <source>
        <dbReference type="SAM" id="MobiDB-lite"/>
    </source>
</evidence>